<dbReference type="Gene3D" id="3.30.70.100">
    <property type="match status" value="1"/>
</dbReference>
<evidence type="ECO:0000259" key="7">
    <source>
        <dbReference type="PROSITE" id="PS51160"/>
    </source>
</evidence>
<dbReference type="RefSeq" id="WP_249514831.1">
    <property type="nucleotide sequence ID" value="NZ_CP093366.1"/>
</dbReference>
<dbReference type="PROSITE" id="PS51160">
    <property type="entry name" value="ACYLPHOSPHATASE_3"/>
    <property type="match status" value="1"/>
</dbReference>
<accession>A0ABY4PA53</accession>
<dbReference type="EMBL" id="CP093366">
    <property type="protein sequence ID" value="UQS82553.1"/>
    <property type="molecule type" value="Genomic_DNA"/>
</dbReference>
<dbReference type="PANTHER" id="PTHR47268:SF4">
    <property type="entry name" value="ACYLPHOSPHATASE"/>
    <property type="match status" value="1"/>
</dbReference>
<dbReference type="InterPro" id="IPR036046">
    <property type="entry name" value="Acylphosphatase-like_dom_sf"/>
</dbReference>
<gene>
    <name evidence="8" type="ORF">MOO45_02565</name>
</gene>
<feature type="active site" evidence="5">
    <location>
        <position position="19"/>
    </location>
</feature>
<dbReference type="InterPro" id="IPR020456">
    <property type="entry name" value="Acylphosphatase"/>
</dbReference>
<keyword evidence="9" id="KW-1185">Reference proteome</keyword>
<dbReference type="PROSITE" id="PS00150">
    <property type="entry name" value="ACYLPHOSPHATASE_1"/>
    <property type="match status" value="1"/>
</dbReference>
<keyword evidence="5" id="KW-0378">Hydrolase</keyword>
<dbReference type="Proteomes" id="UP000831495">
    <property type="component" value="Chromosome"/>
</dbReference>
<dbReference type="SUPFAM" id="SSF54975">
    <property type="entry name" value="Acylphosphatase/BLUF domain-like"/>
    <property type="match status" value="1"/>
</dbReference>
<name>A0ABY4PA53_9LACO</name>
<evidence type="ECO:0000313" key="8">
    <source>
        <dbReference type="EMBL" id="UQS82553.1"/>
    </source>
</evidence>
<dbReference type="PANTHER" id="PTHR47268">
    <property type="entry name" value="ACYLPHOSPHATASE"/>
    <property type="match status" value="1"/>
</dbReference>
<feature type="domain" description="Acylphosphatase-like" evidence="7">
    <location>
        <begin position="4"/>
        <end position="90"/>
    </location>
</feature>
<dbReference type="InterPro" id="IPR001792">
    <property type="entry name" value="Acylphosphatase-like_dom"/>
</dbReference>
<dbReference type="Pfam" id="PF00708">
    <property type="entry name" value="Acylphosphatase"/>
    <property type="match status" value="1"/>
</dbReference>
<feature type="active site" evidence="5">
    <location>
        <position position="37"/>
    </location>
</feature>
<evidence type="ECO:0000256" key="6">
    <source>
        <dbReference type="RuleBase" id="RU004168"/>
    </source>
</evidence>
<sequence>MQKHLSADIYGLVQGVGFRYATYSWAQKYAIVGSVKNCTNGSVHLEAQGEALQLEHFIKIIQNGPNKFAHVKQMQLQEQPLSNFSEFLML</sequence>
<evidence type="ECO:0000256" key="4">
    <source>
        <dbReference type="ARBA" id="ARBA00047645"/>
    </source>
</evidence>
<comment type="similarity">
    <text evidence="1 6">Belongs to the acylphosphatase family.</text>
</comment>
<dbReference type="EC" id="3.6.1.7" evidence="2 5"/>
<dbReference type="InterPro" id="IPR017968">
    <property type="entry name" value="Acylphosphatase_CS"/>
</dbReference>
<proteinExistence type="inferred from homology"/>
<comment type="catalytic activity">
    <reaction evidence="4 5">
        <text>an acyl phosphate + H2O = a carboxylate + phosphate + H(+)</text>
        <dbReference type="Rhea" id="RHEA:14965"/>
        <dbReference type="ChEBI" id="CHEBI:15377"/>
        <dbReference type="ChEBI" id="CHEBI:15378"/>
        <dbReference type="ChEBI" id="CHEBI:29067"/>
        <dbReference type="ChEBI" id="CHEBI:43474"/>
        <dbReference type="ChEBI" id="CHEBI:59918"/>
        <dbReference type="EC" id="3.6.1.7"/>
    </reaction>
</comment>
<reference evidence="8" key="1">
    <citation type="journal article" date="2022" name="Int. J. Syst. Evol. Microbiol.">
        <title>Apilactobacillus apisilvae sp. nov., Nicolia spurrieriana gen. nov. sp. nov., Bombilactobacillus folatiphilus sp. nov. and Bombilactobacillus thymidiniphilus sp. nov., four new lactic acid bacterial isolates from stingless bees Tetragonula carbonaria and Austroplebeia australis.</title>
        <authorList>
            <person name="Oliphant S.A."/>
            <person name="Watson-Haigh N.S."/>
            <person name="Sumby K.M."/>
            <person name="Gardner J."/>
            <person name="Groom S."/>
            <person name="Jiranek V."/>
        </authorList>
    </citation>
    <scope>NUCLEOTIDE SEQUENCE</scope>
    <source>
        <strain evidence="8">SG4_D2</strain>
    </source>
</reference>
<organism evidence="8 9">
    <name type="scientific">Bombilactobacillus folatiphilus</name>
    <dbReference type="NCBI Taxonomy" id="2923362"/>
    <lineage>
        <taxon>Bacteria</taxon>
        <taxon>Bacillati</taxon>
        <taxon>Bacillota</taxon>
        <taxon>Bacilli</taxon>
        <taxon>Lactobacillales</taxon>
        <taxon>Lactobacillaceae</taxon>
        <taxon>Bombilactobacillus</taxon>
    </lineage>
</organism>
<evidence type="ECO:0000256" key="1">
    <source>
        <dbReference type="ARBA" id="ARBA00005614"/>
    </source>
</evidence>
<protein>
    <recommendedName>
        <fullName evidence="3 5">acylphosphatase</fullName>
        <ecNumber evidence="2 5">3.6.1.7</ecNumber>
    </recommendedName>
</protein>
<evidence type="ECO:0000256" key="2">
    <source>
        <dbReference type="ARBA" id="ARBA00012150"/>
    </source>
</evidence>
<evidence type="ECO:0000256" key="5">
    <source>
        <dbReference type="PROSITE-ProRule" id="PRU00520"/>
    </source>
</evidence>
<evidence type="ECO:0000256" key="3">
    <source>
        <dbReference type="ARBA" id="ARBA00015991"/>
    </source>
</evidence>
<evidence type="ECO:0000313" key="9">
    <source>
        <dbReference type="Proteomes" id="UP000831495"/>
    </source>
</evidence>